<name>A0ABW5YAT8_9SPHI</name>
<dbReference type="RefSeq" id="WP_377183045.1">
    <property type="nucleotide sequence ID" value="NZ_JBHUPD010000001.1"/>
</dbReference>
<dbReference type="SMART" id="SM00950">
    <property type="entry name" value="Piwi"/>
    <property type="match status" value="1"/>
</dbReference>
<sequence length="690" mass="80259">MNWVFAAKYFEVIVYKISTMANLILNKIFFKIINPLIPIWISTEYFIGAHKKLSTRFDGVLDISIIQENEYVYYSFEPTQSAAQYSINILEKKYFIKPYVTSKFRVYFESQEMMTIDDFINGLQVWQKKGTKQTFREYEKISLRQVSVSNISKLELLVSFDGRSYTTLQPLSAVSIRSGFSKYVENGQVKRHHAGEVVGAPETVYPVLGYSLKKELNFQFDNSPTKNTYLEYYQLISAFFTTYLQGKLIADNIQIYDDSFAKLSENEIHKTKFVSNKLRFGNEGEDNNVPSGLKRYGPYAVPDTENLRFIFIYKPRHSESAKKLHTSLSLGLKEGSFSPGLKDYLKVNFKMADQHRIVLESDDPYEELVGKLNEYPFQDSFKYFVIYLTDHTRFESDEDNDEEYYKVKYLLLQKGILSQFIYHANILGASFRYHLPNIQVAILAKLGGIPWKLDTFSTDKLIIGFGVKRTDNNVFLGNSLFFKEDGTFHKFESFQNNSLNSIGDALKANIETVLQQGELNVSKLVIHYYKTLNDEEGEEIERVLKFFNLNIPYVVLTINDSRSKDYLFFDTMYDKIMPVSGTIIELKYRSEYLLSNNMRHDETQFYNIRQFPFPLKIKINKSENVLHDVFDIKQLLDQVYSFSRIYWKSIGQASLPVTISYSKIVANLAAHFPDNKLPENPVAHSNLWFL</sequence>
<organism evidence="4 5">
    <name type="scientific">Mucilaginibacter ximonensis</name>
    <dbReference type="NCBI Taxonomy" id="538021"/>
    <lineage>
        <taxon>Bacteria</taxon>
        <taxon>Pseudomonadati</taxon>
        <taxon>Bacteroidota</taxon>
        <taxon>Sphingobacteriia</taxon>
        <taxon>Sphingobacteriales</taxon>
        <taxon>Sphingobacteriaceae</taxon>
        <taxon>Mucilaginibacter</taxon>
    </lineage>
</organism>
<accession>A0ABW5YAT8</accession>
<dbReference type="InterPro" id="IPR003165">
    <property type="entry name" value="Piwi"/>
</dbReference>
<evidence type="ECO:0000256" key="1">
    <source>
        <dbReference type="ARBA" id="ARBA00035012"/>
    </source>
</evidence>
<protein>
    <recommendedName>
        <fullName evidence="2">Protein argonaute</fullName>
    </recommendedName>
</protein>
<dbReference type="Pfam" id="PF02171">
    <property type="entry name" value="Piwi"/>
    <property type="match status" value="1"/>
</dbReference>
<proteinExistence type="inferred from homology"/>
<evidence type="ECO:0000259" key="3">
    <source>
        <dbReference type="PROSITE" id="PS50822"/>
    </source>
</evidence>
<comment type="similarity">
    <text evidence="1">Belongs to the argonaute family. Long pAgo subfamily.</text>
</comment>
<comment type="caution">
    <text evidence="4">The sequence shown here is derived from an EMBL/GenBank/DDBJ whole genome shotgun (WGS) entry which is preliminary data.</text>
</comment>
<dbReference type="Proteomes" id="UP001597557">
    <property type="component" value="Unassembled WGS sequence"/>
</dbReference>
<evidence type="ECO:0000313" key="4">
    <source>
        <dbReference type="EMBL" id="MFD2871907.1"/>
    </source>
</evidence>
<reference evidence="5" key="1">
    <citation type="journal article" date="2019" name="Int. J. Syst. Evol. Microbiol.">
        <title>The Global Catalogue of Microorganisms (GCM) 10K type strain sequencing project: providing services to taxonomists for standard genome sequencing and annotation.</title>
        <authorList>
            <consortium name="The Broad Institute Genomics Platform"/>
            <consortium name="The Broad Institute Genome Sequencing Center for Infectious Disease"/>
            <person name="Wu L."/>
            <person name="Ma J."/>
        </authorList>
    </citation>
    <scope>NUCLEOTIDE SEQUENCE [LARGE SCALE GENOMIC DNA]</scope>
    <source>
        <strain evidence="5">KCTC 22437</strain>
    </source>
</reference>
<dbReference type="Gene3D" id="3.40.50.2300">
    <property type="match status" value="1"/>
</dbReference>
<dbReference type="InterPro" id="IPR036397">
    <property type="entry name" value="RNaseH_sf"/>
</dbReference>
<evidence type="ECO:0000256" key="2">
    <source>
        <dbReference type="ARBA" id="ARBA00035032"/>
    </source>
</evidence>
<dbReference type="Gene3D" id="3.30.420.10">
    <property type="entry name" value="Ribonuclease H-like superfamily/Ribonuclease H"/>
    <property type="match status" value="1"/>
</dbReference>
<dbReference type="PROSITE" id="PS50822">
    <property type="entry name" value="PIWI"/>
    <property type="match status" value="1"/>
</dbReference>
<dbReference type="InterPro" id="IPR012337">
    <property type="entry name" value="RNaseH-like_sf"/>
</dbReference>
<gene>
    <name evidence="4" type="ORF">ACFS5N_05475</name>
</gene>
<dbReference type="EMBL" id="JBHUPD010000001">
    <property type="protein sequence ID" value="MFD2871907.1"/>
    <property type="molecule type" value="Genomic_DNA"/>
</dbReference>
<feature type="domain" description="Piwi" evidence="3">
    <location>
        <begin position="383"/>
        <end position="674"/>
    </location>
</feature>
<keyword evidence="5" id="KW-1185">Reference proteome</keyword>
<evidence type="ECO:0000313" key="5">
    <source>
        <dbReference type="Proteomes" id="UP001597557"/>
    </source>
</evidence>
<dbReference type="SUPFAM" id="SSF53098">
    <property type="entry name" value="Ribonuclease H-like"/>
    <property type="match status" value="1"/>
</dbReference>